<keyword evidence="2" id="KW-0847">Vitamin C</keyword>
<evidence type="ECO:0000256" key="3">
    <source>
        <dbReference type="ARBA" id="ARBA00023002"/>
    </source>
</evidence>
<evidence type="ECO:0000259" key="5">
    <source>
        <dbReference type="Pfam" id="PF03171"/>
    </source>
</evidence>
<evidence type="ECO:0000313" key="7">
    <source>
        <dbReference type="EMBL" id="MCD7473368.1"/>
    </source>
</evidence>
<dbReference type="PANTHER" id="PTHR47991">
    <property type="entry name" value="OXOGLUTARATE/IRON-DEPENDENT DIOXYGENASE"/>
    <property type="match status" value="1"/>
</dbReference>
<name>A0ABS8TR08_DATST</name>
<evidence type="ECO:0000256" key="4">
    <source>
        <dbReference type="ARBA" id="ARBA00023004"/>
    </source>
</evidence>
<gene>
    <name evidence="7" type="ORF">HAX54_015195</name>
</gene>
<evidence type="ECO:0000259" key="6">
    <source>
        <dbReference type="Pfam" id="PF14226"/>
    </source>
</evidence>
<dbReference type="Pfam" id="PF03171">
    <property type="entry name" value="2OG-FeII_Oxy"/>
    <property type="match status" value="1"/>
</dbReference>
<dbReference type="InterPro" id="IPR050295">
    <property type="entry name" value="Plant_2OG-oxidoreductases"/>
</dbReference>
<keyword evidence="3" id="KW-0560">Oxidoreductase</keyword>
<comment type="caution">
    <text evidence="7">The sequence shown here is derived from an EMBL/GenBank/DDBJ whole genome shotgun (WGS) entry which is preliminary data.</text>
</comment>
<organism evidence="7 8">
    <name type="scientific">Datura stramonium</name>
    <name type="common">Jimsonweed</name>
    <name type="synonym">Common thornapple</name>
    <dbReference type="NCBI Taxonomy" id="4076"/>
    <lineage>
        <taxon>Eukaryota</taxon>
        <taxon>Viridiplantae</taxon>
        <taxon>Streptophyta</taxon>
        <taxon>Embryophyta</taxon>
        <taxon>Tracheophyta</taxon>
        <taxon>Spermatophyta</taxon>
        <taxon>Magnoliopsida</taxon>
        <taxon>eudicotyledons</taxon>
        <taxon>Gunneridae</taxon>
        <taxon>Pentapetalae</taxon>
        <taxon>asterids</taxon>
        <taxon>lamiids</taxon>
        <taxon>Solanales</taxon>
        <taxon>Solanaceae</taxon>
        <taxon>Solanoideae</taxon>
        <taxon>Datureae</taxon>
        <taxon>Datura</taxon>
    </lineage>
</organism>
<dbReference type="InterPro" id="IPR027443">
    <property type="entry name" value="IPNS-like_sf"/>
</dbReference>
<reference evidence="7 8" key="1">
    <citation type="journal article" date="2021" name="BMC Genomics">
        <title>Datura genome reveals duplications of psychoactive alkaloid biosynthetic genes and high mutation rate following tissue culture.</title>
        <authorList>
            <person name="Rajewski A."/>
            <person name="Carter-House D."/>
            <person name="Stajich J."/>
            <person name="Litt A."/>
        </authorList>
    </citation>
    <scope>NUCLEOTIDE SEQUENCE [LARGE SCALE GENOMIC DNA]</scope>
    <source>
        <strain evidence="7">AR-01</strain>
    </source>
</reference>
<dbReference type="Gene3D" id="2.60.120.330">
    <property type="entry name" value="B-lactam Antibiotic, Isopenicillin N Synthase, Chain"/>
    <property type="match status" value="1"/>
</dbReference>
<dbReference type="Proteomes" id="UP000823775">
    <property type="component" value="Unassembled WGS sequence"/>
</dbReference>
<dbReference type="InterPro" id="IPR044861">
    <property type="entry name" value="IPNS-like_FE2OG_OXY"/>
</dbReference>
<sequence>MLFNEVLNNGSPNYGGPIVNLGEISYEGQQLRLKSRLQEVDCISNPYLTKVVMEIMEDLLEMDQIGEPLSFPRMECGDNLLKEEEYKMRFLRESGPMPQEIKTEASQENVIAIMNHVNLVEILMDVLKGHGMSSSYLEELRSLHKEFFSLPMEEKQKCCRASDGIEGYGPDPILVEGQVLDWCDRIFLTVHPQEYRDLRRWPQNPTNFREKLAEYGMKVKVLTETLLKIMSKLQNMEEDRLVEEMGEKTLIHARFNYYPKCPKPNEILGLKAHADASAITYILQDEIISNGVFKSPLHRAGANSERERRSIAVSYSPNYEKEIEPIEGFIDSERPRIFRRVKNYYNINVESYFAGKIAIETVKVSPNSE</sequence>
<evidence type="ECO:0000256" key="2">
    <source>
        <dbReference type="ARBA" id="ARBA00022896"/>
    </source>
</evidence>
<evidence type="ECO:0000256" key="1">
    <source>
        <dbReference type="ARBA" id="ARBA00022723"/>
    </source>
</evidence>
<dbReference type="Pfam" id="PF14226">
    <property type="entry name" value="DIOX_N"/>
    <property type="match status" value="1"/>
</dbReference>
<feature type="domain" description="Non-haem dioxygenase N-terminal" evidence="6">
    <location>
        <begin position="127"/>
        <end position="204"/>
    </location>
</feature>
<proteinExistence type="predicted"/>
<feature type="domain" description="Isopenicillin N synthase-like Fe(2+) 2OG dioxygenase" evidence="5">
    <location>
        <begin position="254"/>
        <end position="286"/>
    </location>
</feature>
<dbReference type="SUPFAM" id="SSF51197">
    <property type="entry name" value="Clavaminate synthase-like"/>
    <property type="match status" value="1"/>
</dbReference>
<keyword evidence="4" id="KW-0408">Iron</keyword>
<dbReference type="InterPro" id="IPR026992">
    <property type="entry name" value="DIOX_N"/>
</dbReference>
<evidence type="ECO:0000313" key="8">
    <source>
        <dbReference type="Proteomes" id="UP000823775"/>
    </source>
</evidence>
<keyword evidence="1" id="KW-0479">Metal-binding</keyword>
<keyword evidence="8" id="KW-1185">Reference proteome</keyword>
<protein>
    <submittedName>
        <fullName evidence="7">Uncharacterized protein</fullName>
    </submittedName>
</protein>
<accession>A0ABS8TR08</accession>
<dbReference type="EMBL" id="JACEIK010001963">
    <property type="protein sequence ID" value="MCD7473368.1"/>
    <property type="molecule type" value="Genomic_DNA"/>
</dbReference>